<evidence type="ECO:0000313" key="2">
    <source>
        <dbReference type="EMBL" id="EJK51162.1"/>
    </source>
</evidence>
<evidence type="ECO:0000313" key="3">
    <source>
        <dbReference type="Proteomes" id="UP000266841"/>
    </source>
</evidence>
<accession>K0RWQ7</accession>
<organism evidence="2 3">
    <name type="scientific">Thalassiosira oceanica</name>
    <name type="common">Marine diatom</name>
    <dbReference type="NCBI Taxonomy" id="159749"/>
    <lineage>
        <taxon>Eukaryota</taxon>
        <taxon>Sar</taxon>
        <taxon>Stramenopiles</taxon>
        <taxon>Ochrophyta</taxon>
        <taxon>Bacillariophyta</taxon>
        <taxon>Coscinodiscophyceae</taxon>
        <taxon>Thalassiosirophycidae</taxon>
        <taxon>Thalassiosirales</taxon>
        <taxon>Thalassiosiraceae</taxon>
        <taxon>Thalassiosira</taxon>
    </lineage>
</organism>
<protein>
    <submittedName>
        <fullName evidence="2">Uncharacterized protein</fullName>
    </submittedName>
</protein>
<dbReference type="EMBL" id="AGNL01042115">
    <property type="protein sequence ID" value="EJK51162.1"/>
    <property type="molecule type" value="Genomic_DNA"/>
</dbReference>
<sequence length="135" mass="14945">MPKRRNPDGHSWNEQSRTLTENQSKIPSPRTVECLGHSKVGVVRGPQSGTFQLQLSYQMNPMGDQLQQATSQPEVFLLYEGGQVAEELRRSLTHVRVGPQVTEIPNGAFRGSDKLIKLQLNEGLQVIGDSAFEGC</sequence>
<dbReference type="Gene3D" id="3.80.10.10">
    <property type="entry name" value="Ribonuclease Inhibitor"/>
    <property type="match status" value="1"/>
</dbReference>
<reference evidence="2 3" key="1">
    <citation type="journal article" date="2012" name="Genome Biol.">
        <title>Genome and low-iron response of an oceanic diatom adapted to chronic iron limitation.</title>
        <authorList>
            <person name="Lommer M."/>
            <person name="Specht M."/>
            <person name="Roy A.S."/>
            <person name="Kraemer L."/>
            <person name="Andreson R."/>
            <person name="Gutowska M.A."/>
            <person name="Wolf J."/>
            <person name="Bergner S.V."/>
            <person name="Schilhabel M.B."/>
            <person name="Klostermeier U.C."/>
            <person name="Beiko R.G."/>
            <person name="Rosenstiel P."/>
            <person name="Hippler M."/>
            <person name="Laroche J."/>
        </authorList>
    </citation>
    <scope>NUCLEOTIDE SEQUENCE [LARGE SCALE GENOMIC DNA]</scope>
    <source>
        <strain evidence="2 3">CCMP1005</strain>
    </source>
</reference>
<name>K0RWQ7_THAOC</name>
<feature type="region of interest" description="Disordered" evidence="1">
    <location>
        <begin position="1"/>
        <end position="31"/>
    </location>
</feature>
<dbReference type="OrthoDB" id="10264456at2759"/>
<dbReference type="AlphaFoldDB" id="K0RWQ7"/>
<keyword evidence="3" id="KW-1185">Reference proteome</keyword>
<comment type="caution">
    <text evidence="2">The sequence shown here is derived from an EMBL/GenBank/DDBJ whole genome shotgun (WGS) entry which is preliminary data.</text>
</comment>
<feature type="compositionally biased region" description="Polar residues" evidence="1">
    <location>
        <begin position="12"/>
        <end position="26"/>
    </location>
</feature>
<dbReference type="InterPro" id="IPR032675">
    <property type="entry name" value="LRR_dom_sf"/>
</dbReference>
<evidence type="ECO:0000256" key="1">
    <source>
        <dbReference type="SAM" id="MobiDB-lite"/>
    </source>
</evidence>
<gene>
    <name evidence="2" type="ORF">THAOC_29690</name>
</gene>
<proteinExistence type="predicted"/>
<feature type="non-terminal residue" evidence="2">
    <location>
        <position position="135"/>
    </location>
</feature>
<dbReference type="Proteomes" id="UP000266841">
    <property type="component" value="Unassembled WGS sequence"/>
</dbReference>